<keyword evidence="4" id="KW-1185">Reference proteome</keyword>
<comment type="caution">
    <text evidence="3">The sequence shown here is derived from an EMBL/GenBank/DDBJ whole genome shotgun (WGS) entry which is preliminary data.</text>
</comment>
<evidence type="ECO:0000313" key="3">
    <source>
        <dbReference type="EMBL" id="MFC0266452.1"/>
    </source>
</evidence>
<dbReference type="InterPro" id="IPR029044">
    <property type="entry name" value="Nucleotide-diphossugar_trans"/>
</dbReference>
<protein>
    <submittedName>
        <fullName evidence="3">Nucleotidyltransferase family protein</fullName>
    </submittedName>
</protein>
<name>A0ABV6FYH7_9GAMM</name>
<keyword evidence="1" id="KW-0460">Magnesium</keyword>
<evidence type="ECO:0000259" key="2">
    <source>
        <dbReference type="Pfam" id="PF12804"/>
    </source>
</evidence>
<dbReference type="RefSeq" id="WP_051090973.1">
    <property type="nucleotide sequence ID" value="NZ_JBHLVX010000001.1"/>
</dbReference>
<dbReference type="Pfam" id="PF12804">
    <property type="entry name" value="NTP_transf_3"/>
    <property type="match status" value="1"/>
</dbReference>
<feature type="domain" description="MobA-like NTP transferase" evidence="2">
    <location>
        <begin position="14"/>
        <end position="174"/>
    </location>
</feature>
<evidence type="ECO:0000313" key="4">
    <source>
        <dbReference type="Proteomes" id="UP001589814"/>
    </source>
</evidence>
<sequence>MPEDRARACHGVAALVLAAGHGRRFGSDKRRARLTDGRTLLRATLDSLAPCFATPLVVLRAEDDDAALELPGSAKRLHVAPDAAGMGDSLATGVKALLHDAPHYRALAVVLGDMPAVREETLRRLCTAASAENIVRPARAGRCGHPVLFGRHWWPELAELGGDEGARALLQRHAAQLVEVAVDDDGIHRDVDTPEALP</sequence>
<dbReference type="EMBL" id="JBHLVX010000001">
    <property type="protein sequence ID" value="MFC0266452.1"/>
    <property type="molecule type" value="Genomic_DNA"/>
</dbReference>
<dbReference type="PANTHER" id="PTHR43777:SF1">
    <property type="entry name" value="MOLYBDENUM COFACTOR CYTIDYLYLTRANSFERASE"/>
    <property type="match status" value="1"/>
</dbReference>
<dbReference type="SUPFAM" id="SSF53448">
    <property type="entry name" value="Nucleotide-diphospho-sugar transferases"/>
    <property type="match status" value="1"/>
</dbReference>
<organism evidence="3 4">
    <name type="scientific">Kushneria aurantia</name>
    <dbReference type="NCBI Taxonomy" id="504092"/>
    <lineage>
        <taxon>Bacteria</taxon>
        <taxon>Pseudomonadati</taxon>
        <taxon>Pseudomonadota</taxon>
        <taxon>Gammaproteobacteria</taxon>
        <taxon>Oceanospirillales</taxon>
        <taxon>Halomonadaceae</taxon>
        <taxon>Kushneria</taxon>
    </lineage>
</organism>
<dbReference type="Proteomes" id="UP001589814">
    <property type="component" value="Unassembled WGS sequence"/>
</dbReference>
<dbReference type="InterPro" id="IPR025877">
    <property type="entry name" value="MobA-like_NTP_Trfase"/>
</dbReference>
<gene>
    <name evidence="3" type="ORF">ACFFHW_00310</name>
</gene>
<proteinExistence type="predicted"/>
<evidence type="ECO:0000256" key="1">
    <source>
        <dbReference type="ARBA" id="ARBA00022842"/>
    </source>
</evidence>
<dbReference type="Gene3D" id="3.90.550.10">
    <property type="entry name" value="Spore Coat Polysaccharide Biosynthesis Protein SpsA, Chain A"/>
    <property type="match status" value="1"/>
</dbReference>
<accession>A0ABV6FYH7</accession>
<dbReference type="PANTHER" id="PTHR43777">
    <property type="entry name" value="MOLYBDENUM COFACTOR CYTIDYLYLTRANSFERASE"/>
    <property type="match status" value="1"/>
</dbReference>
<reference evidence="3 4" key="1">
    <citation type="submission" date="2024-09" db="EMBL/GenBank/DDBJ databases">
        <authorList>
            <person name="Sun Q."/>
            <person name="Mori K."/>
        </authorList>
    </citation>
    <scope>NUCLEOTIDE SEQUENCE [LARGE SCALE GENOMIC DNA]</scope>
    <source>
        <strain evidence="3 4">CCM 7415</strain>
    </source>
</reference>
<dbReference type="CDD" id="cd04182">
    <property type="entry name" value="GT_2_like_f"/>
    <property type="match status" value="1"/>
</dbReference>